<dbReference type="AlphaFoldDB" id="A0A0R3M1E6"/>
<name>A0A0R3M1E6_9BRAD</name>
<dbReference type="STRING" id="280332.CQ12_29070"/>
<evidence type="ECO:0000313" key="3">
    <source>
        <dbReference type="Proteomes" id="UP000050863"/>
    </source>
</evidence>
<proteinExistence type="predicted"/>
<comment type="caution">
    <text evidence="2">The sequence shown here is derived from an EMBL/GenBank/DDBJ whole genome shotgun (WGS) entry which is preliminary data.</text>
</comment>
<dbReference type="EMBL" id="LLXZ01000048">
    <property type="protein sequence ID" value="KRR11389.1"/>
    <property type="molecule type" value="Genomic_DNA"/>
</dbReference>
<dbReference type="OrthoDB" id="116979at2"/>
<reference evidence="2 3" key="1">
    <citation type="submission" date="2014-03" db="EMBL/GenBank/DDBJ databases">
        <title>Bradyrhizobium valentinum sp. nov., isolated from effective nodules of Lupinus mariae-josephae, a lupine endemic of basic-lime soils in Eastern Spain.</title>
        <authorList>
            <person name="Duran D."/>
            <person name="Rey L."/>
            <person name="Navarro A."/>
            <person name="Busquets A."/>
            <person name="Imperial J."/>
            <person name="Ruiz-Argueso T."/>
        </authorList>
    </citation>
    <scope>NUCLEOTIDE SEQUENCE [LARGE SCALE GENOMIC DNA]</scope>
    <source>
        <strain evidence="2 3">PAC68</strain>
    </source>
</reference>
<evidence type="ECO:0000256" key="1">
    <source>
        <dbReference type="ARBA" id="ARBA00022729"/>
    </source>
</evidence>
<accession>A0A0R3M1E6</accession>
<gene>
    <name evidence="2" type="ORF">CQ12_29070</name>
</gene>
<dbReference type="SUPFAM" id="SSF89392">
    <property type="entry name" value="Prokaryotic lipoproteins and lipoprotein localization factors"/>
    <property type="match status" value="1"/>
</dbReference>
<dbReference type="RefSeq" id="WP_057834686.1">
    <property type="nucleotide sequence ID" value="NZ_LLXZ01000048.1"/>
</dbReference>
<dbReference type="PIRSF" id="PIRSF012443">
    <property type="entry name" value="UCP012443"/>
    <property type="match status" value="1"/>
</dbReference>
<evidence type="ECO:0008006" key="4">
    <source>
        <dbReference type="Google" id="ProtNLM"/>
    </source>
</evidence>
<keyword evidence="3" id="KW-1185">Reference proteome</keyword>
<dbReference type="Proteomes" id="UP000050863">
    <property type="component" value="Unassembled WGS sequence"/>
</dbReference>
<sequence length="266" mass="28721">MITETHRQTLRRISATAVSIGLLSVVATQGARADDPAKILKGMTDYLAGQKSLSAKFDSDIEIVTPELQKIQFTSSGEMKMNRPDKLRVRRTGGYADVELVYDGKTVSLYGNNAKSYVQSDLAGTVDQVIDTLQSRSGAGLPGADLLLSNSYDQLMADVIEGKHIGLGVVDGVECEHLAFRGVDTDWQIWVEPGAKPVPRKYVITSKTVTGAPQYTLKIKDWKTDANADGDFAFKPPTEATKVALDSGVMIEFDEIPPGTPAGAKK</sequence>
<organism evidence="2 3">
    <name type="scientific">Bradyrhizobium jicamae</name>
    <dbReference type="NCBI Taxonomy" id="280332"/>
    <lineage>
        <taxon>Bacteria</taxon>
        <taxon>Pseudomonadati</taxon>
        <taxon>Pseudomonadota</taxon>
        <taxon>Alphaproteobacteria</taxon>
        <taxon>Hyphomicrobiales</taxon>
        <taxon>Nitrobacteraceae</taxon>
        <taxon>Bradyrhizobium</taxon>
    </lineage>
</organism>
<dbReference type="InterPro" id="IPR029046">
    <property type="entry name" value="LolA/LolB/LppX"/>
</dbReference>
<dbReference type="InterPro" id="IPR019207">
    <property type="entry name" value="DUF2092"/>
</dbReference>
<dbReference type="Gene3D" id="2.50.20.10">
    <property type="entry name" value="Lipoprotein localisation LolA/LolB/LppX"/>
    <property type="match status" value="1"/>
</dbReference>
<dbReference type="Pfam" id="PF09865">
    <property type="entry name" value="DUF2092"/>
    <property type="match status" value="1"/>
</dbReference>
<keyword evidence="1" id="KW-0732">Signal</keyword>
<evidence type="ECO:0000313" key="2">
    <source>
        <dbReference type="EMBL" id="KRR11389.1"/>
    </source>
</evidence>
<protein>
    <recommendedName>
        <fullName evidence="4">DUF2092 domain-containing protein</fullName>
    </recommendedName>
</protein>